<comment type="caution">
    <text evidence="1">The sequence shown here is derived from an EMBL/GenBank/DDBJ whole genome shotgun (WGS) entry which is preliminary data.</text>
</comment>
<name>A0ABW6AV96_9BACT</name>
<keyword evidence="2" id="KW-1185">Reference proteome</keyword>
<dbReference type="Proteomes" id="UP001597512">
    <property type="component" value="Unassembled WGS sequence"/>
</dbReference>
<accession>A0ABW6AV96</accession>
<dbReference type="EMBL" id="JBHUOM010000049">
    <property type="protein sequence ID" value="MFD2938233.1"/>
    <property type="molecule type" value="Genomic_DNA"/>
</dbReference>
<organism evidence="1 2">
    <name type="scientific">Spirosoma flavum</name>
    <dbReference type="NCBI Taxonomy" id="2048557"/>
    <lineage>
        <taxon>Bacteria</taxon>
        <taxon>Pseudomonadati</taxon>
        <taxon>Bacteroidota</taxon>
        <taxon>Cytophagia</taxon>
        <taxon>Cytophagales</taxon>
        <taxon>Cytophagaceae</taxon>
        <taxon>Spirosoma</taxon>
    </lineage>
</organism>
<sequence length="108" mass="11867">MNSMSSGYLYSGYNSDHGLSYTYEVNFGPVYTVGQASFYGVDGDGLHHTGVAAYRFRPDPNGPEQTVNLGGWKSWAPSVYVNQASSVTFGIVVGAKQEAYVLFNLFFW</sequence>
<proteinExistence type="predicted"/>
<reference evidence="2" key="1">
    <citation type="journal article" date="2019" name="Int. J. Syst. Evol. Microbiol.">
        <title>The Global Catalogue of Microorganisms (GCM) 10K type strain sequencing project: providing services to taxonomists for standard genome sequencing and annotation.</title>
        <authorList>
            <consortium name="The Broad Institute Genomics Platform"/>
            <consortium name="The Broad Institute Genome Sequencing Center for Infectious Disease"/>
            <person name="Wu L."/>
            <person name="Ma J."/>
        </authorList>
    </citation>
    <scope>NUCLEOTIDE SEQUENCE [LARGE SCALE GENOMIC DNA]</scope>
    <source>
        <strain evidence="2">KCTC 52490</strain>
    </source>
</reference>
<gene>
    <name evidence="1" type="ORF">ACFS25_31005</name>
</gene>
<evidence type="ECO:0000313" key="2">
    <source>
        <dbReference type="Proteomes" id="UP001597512"/>
    </source>
</evidence>
<dbReference type="RefSeq" id="WP_381508981.1">
    <property type="nucleotide sequence ID" value="NZ_JBHUOM010000049.1"/>
</dbReference>
<evidence type="ECO:0000313" key="1">
    <source>
        <dbReference type="EMBL" id="MFD2938233.1"/>
    </source>
</evidence>
<protein>
    <submittedName>
        <fullName evidence="1">Uncharacterized protein</fullName>
    </submittedName>
</protein>